<evidence type="ECO:0000256" key="4">
    <source>
        <dbReference type="PROSITE-ProRule" id="PRU00335"/>
    </source>
</evidence>
<keyword evidence="2 4" id="KW-0238">DNA-binding</keyword>
<dbReference type="GO" id="GO:0000976">
    <property type="term" value="F:transcription cis-regulatory region binding"/>
    <property type="evidence" value="ECO:0007669"/>
    <property type="project" value="TreeGrafter"/>
</dbReference>
<sequence>MTISHHHSADEVAATARQDVRTRQILDAAATVMQRHGSQAASMKSIADEAQVSVGLIYRYYENKEALVRAVILDVLDQMNYQIPLALEPVEDPVRRVAAAFTAYAGVVRDKRKAVLLTYRETGNLNQESQDLVKSLELQTGQFMLRAVQGAIESGHFRDNLNPRPYSYNLLLIAHSWALKYWYFAERMSFEEFVSVQLSIVLHGALKPEFHRDYPDLLTEQP</sequence>
<dbReference type="InterPro" id="IPR050109">
    <property type="entry name" value="HTH-type_TetR-like_transc_reg"/>
</dbReference>
<keyword evidence="7" id="KW-1185">Reference proteome</keyword>
<dbReference type="AlphaFoldDB" id="A0A8I0LD27"/>
<feature type="DNA-binding region" description="H-T-H motif" evidence="4">
    <location>
        <begin position="42"/>
        <end position="61"/>
    </location>
</feature>
<dbReference type="PROSITE" id="PS50977">
    <property type="entry name" value="HTH_TETR_2"/>
    <property type="match status" value="1"/>
</dbReference>
<evidence type="ECO:0000313" key="6">
    <source>
        <dbReference type="EMBL" id="MBD8031111.1"/>
    </source>
</evidence>
<dbReference type="PRINTS" id="PR00455">
    <property type="entry name" value="HTHTETR"/>
</dbReference>
<evidence type="ECO:0000256" key="2">
    <source>
        <dbReference type="ARBA" id="ARBA00023125"/>
    </source>
</evidence>
<dbReference type="Pfam" id="PF00440">
    <property type="entry name" value="TetR_N"/>
    <property type="match status" value="1"/>
</dbReference>
<accession>A0A8I0LD27</accession>
<dbReference type="RefSeq" id="WP_191734355.1">
    <property type="nucleotide sequence ID" value="NZ_JACSPR010000011.1"/>
</dbReference>
<name>A0A8I0LD27_9CORY</name>
<dbReference type="EMBL" id="JACSPR010000011">
    <property type="protein sequence ID" value="MBD8031111.1"/>
    <property type="molecule type" value="Genomic_DNA"/>
</dbReference>
<dbReference type="InterPro" id="IPR041490">
    <property type="entry name" value="KstR2_TetR_C"/>
</dbReference>
<protein>
    <submittedName>
        <fullName evidence="6">TetR/AcrR family transcriptional regulator</fullName>
    </submittedName>
</protein>
<dbReference type="Proteomes" id="UP000650224">
    <property type="component" value="Unassembled WGS sequence"/>
</dbReference>
<dbReference type="Gene3D" id="1.10.10.60">
    <property type="entry name" value="Homeodomain-like"/>
    <property type="match status" value="1"/>
</dbReference>
<dbReference type="PANTHER" id="PTHR30055">
    <property type="entry name" value="HTH-TYPE TRANSCRIPTIONAL REGULATOR RUTR"/>
    <property type="match status" value="1"/>
</dbReference>
<dbReference type="Pfam" id="PF17932">
    <property type="entry name" value="TetR_C_24"/>
    <property type="match status" value="1"/>
</dbReference>
<dbReference type="Gene3D" id="1.10.357.10">
    <property type="entry name" value="Tetracycline Repressor, domain 2"/>
    <property type="match status" value="1"/>
</dbReference>
<evidence type="ECO:0000259" key="5">
    <source>
        <dbReference type="PROSITE" id="PS50977"/>
    </source>
</evidence>
<evidence type="ECO:0000313" key="7">
    <source>
        <dbReference type="Proteomes" id="UP000650224"/>
    </source>
</evidence>
<dbReference type="InterPro" id="IPR009057">
    <property type="entry name" value="Homeodomain-like_sf"/>
</dbReference>
<evidence type="ECO:0000256" key="3">
    <source>
        <dbReference type="ARBA" id="ARBA00023163"/>
    </source>
</evidence>
<keyword evidence="1" id="KW-0805">Transcription regulation</keyword>
<keyword evidence="3" id="KW-0804">Transcription</keyword>
<reference evidence="6 7" key="1">
    <citation type="submission" date="2020-08" db="EMBL/GenBank/DDBJ databases">
        <title>A Genomic Blueprint of the Chicken Gut Microbiome.</title>
        <authorList>
            <person name="Gilroy R."/>
            <person name="Ravi A."/>
            <person name="Getino M."/>
            <person name="Pursley I."/>
            <person name="Horton D.L."/>
            <person name="Alikhan N.-F."/>
            <person name="Baker D."/>
            <person name="Gharbi K."/>
            <person name="Hall N."/>
            <person name="Watson M."/>
            <person name="Adriaenssens E.M."/>
            <person name="Foster-Nyarko E."/>
            <person name="Jarju S."/>
            <person name="Secka A."/>
            <person name="Antonio M."/>
            <person name="Oren A."/>
            <person name="Chaudhuri R."/>
            <person name="La Ragione R.M."/>
            <person name="Hildebrand F."/>
            <person name="Pallen M.J."/>
        </authorList>
    </citation>
    <scope>NUCLEOTIDE SEQUENCE [LARGE SCALE GENOMIC DNA]</scope>
    <source>
        <strain evidence="6 7">Sa1YVA5</strain>
    </source>
</reference>
<evidence type="ECO:0000256" key="1">
    <source>
        <dbReference type="ARBA" id="ARBA00023015"/>
    </source>
</evidence>
<dbReference type="InterPro" id="IPR036271">
    <property type="entry name" value="Tet_transcr_reg_TetR-rel_C_sf"/>
</dbReference>
<dbReference type="SUPFAM" id="SSF48498">
    <property type="entry name" value="Tetracyclin repressor-like, C-terminal domain"/>
    <property type="match status" value="1"/>
</dbReference>
<organism evidence="6 7">
    <name type="scientific">Corynebacterium gallinarum</name>
    <dbReference type="NCBI Taxonomy" id="2762214"/>
    <lineage>
        <taxon>Bacteria</taxon>
        <taxon>Bacillati</taxon>
        <taxon>Actinomycetota</taxon>
        <taxon>Actinomycetes</taxon>
        <taxon>Mycobacteriales</taxon>
        <taxon>Corynebacteriaceae</taxon>
        <taxon>Corynebacterium</taxon>
    </lineage>
</organism>
<dbReference type="InterPro" id="IPR001647">
    <property type="entry name" value="HTH_TetR"/>
</dbReference>
<proteinExistence type="predicted"/>
<dbReference type="PANTHER" id="PTHR30055:SF234">
    <property type="entry name" value="HTH-TYPE TRANSCRIPTIONAL REGULATOR BETI"/>
    <property type="match status" value="1"/>
</dbReference>
<dbReference type="GO" id="GO:0003700">
    <property type="term" value="F:DNA-binding transcription factor activity"/>
    <property type="evidence" value="ECO:0007669"/>
    <property type="project" value="TreeGrafter"/>
</dbReference>
<comment type="caution">
    <text evidence="6">The sequence shown here is derived from an EMBL/GenBank/DDBJ whole genome shotgun (WGS) entry which is preliminary data.</text>
</comment>
<gene>
    <name evidence="6" type="ORF">H9627_12420</name>
</gene>
<dbReference type="SUPFAM" id="SSF46689">
    <property type="entry name" value="Homeodomain-like"/>
    <property type="match status" value="1"/>
</dbReference>
<feature type="domain" description="HTH tetR-type" evidence="5">
    <location>
        <begin position="19"/>
        <end position="79"/>
    </location>
</feature>